<comment type="caution">
    <text evidence="2">The sequence shown here is derived from an EMBL/GenBank/DDBJ whole genome shotgun (WGS) entry which is preliminary data.</text>
</comment>
<dbReference type="Proteomes" id="UP000307702">
    <property type="component" value="Unassembled WGS sequence"/>
</dbReference>
<dbReference type="RefSeq" id="WP_138621936.1">
    <property type="nucleotide sequence ID" value="NZ_SZVP01000005.1"/>
</dbReference>
<evidence type="ECO:0000313" key="3">
    <source>
        <dbReference type="Proteomes" id="UP000307702"/>
    </source>
</evidence>
<keyword evidence="3" id="KW-1185">Reference proteome</keyword>
<dbReference type="AlphaFoldDB" id="A0A8H2JNJ5"/>
<keyword evidence="1" id="KW-1133">Transmembrane helix</keyword>
<accession>A0A8H2JNJ5</accession>
<protein>
    <submittedName>
        <fullName evidence="2">Uncharacterized protein</fullName>
    </submittedName>
</protein>
<organism evidence="2 3">
    <name type="scientific">Colwellia ponticola</name>
    <dbReference type="NCBI Taxonomy" id="2304625"/>
    <lineage>
        <taxon>Bacteria</taxon>
        <taxon>Pseudomonadati</taxon>
        <taxon>Pseudomonadota</taxon>
        <taxon>Gammaproteobacteria</taxon>
        <taxon>Alteromonadales</taxon>
        <taxon>Colwelliaceae</taxon>
        <taxon>Colwellia</taxon>
    </lineage>
</organism>
<name>A0A8H2JNJ5_9GAMM</name>
<keyword evidence="1" id="KW-0472">Membrane</keyword>
<dbReference type="OrthoDB" id="6218504at2"/>
<keyword evidence="1" id="KW-0812">Transmembrane</keyword>
<proteinExistence type="predicted"/>
<evidence type="ECO:0000256" key="1">
    <source>
        <dbReference type="SAM" id="Phobius"/>
    </source>
</evidence>
<reference evidence="2 3" key="1">
    <citation type="submission" date="2019-05" db="EMBL/GenBank/DDBJ databases">
        <title>Colwellia ponticola sp. nov., isolated from seawater.</title>
        <authorList>
            <person name="Yoon J.-H."/>
        </authorList>
    </citation>
    <scope>NUCLEOTIDE SEQUENCE [LARGE SCALE GENOMIC DNA]</scope>
    <source>
        <strain evidence="2 3">OISW-25</strain>
    </source>
</reference>
<feature type="transmembrane region" description="Helical" evidence="1">
    <location>
        <begin position="328"/>
        <end position="347"/>
    </location>
</feature>
<dbReference type="EMBL" id="SZVP01000005">
    <property type="protein sequence ID" value="TMM45621.1"/>
    <property type="molecule type" value="Genomic_DNA"/>
</dbReference>
<feature type="transmembrane region" description="Helical" evidence="1">
    <location>
        <begin position="27"/>
        <end position="50"/>
    </location>
</feature>
<sequence>MDENTTNIQGKQAVNIESSAKPFHRFFTGHIIATFLIVAMTLSLTGVFLFQQAKQAKTLIAEQLIPLQTQLLQQTYLINTDKLIDNTLQNSNAHELLILQQQLLLQSKKLLLLKSEYQRDYQQWFSRNTLASRIVTRIESSDTSNEALKHKALIQLKTLLDALKIQITFLDNNSVVAPLDKQQKTAAQIEQLSAVEKQLHTAFIMLDKLTLHMPLSKFEQLRNQINALFVVDYPKQLIESQRDNQAMADIFRDLIRFENLILKRGVLDKWHEQLRLMKDYQQQLVEQQQQLQSILYQLSKDDYGIDTQSSGYIKANKDTLNASKLPQWIMVALTAALFSVLALLWLIKARIKLMSKENFTRIEHSFARDKKILTTTNPYFYSAEAEQLVNKIQQIPCDHDREDDFAVLKERNQVLETQMLQDKSTQEQLQRDLASLELAMSTRTKATLLLEQKRSTALYVSGLKQLMLLGKSALTLTKNTNHSKVINHYLCQAHLQAQDLVCTLRQASCYRYLQSSEAVLRLAQVNLANQIQAITLNLHGELLRCNNSLSVSMDEKIHHEVNLDKALFSELINTFIKLLLTGQTDKKLSFNLLLVDNNSDQQKIFFSAEIEGKGNAATLPQILQVFSDESIEHNEHTAYFNTLLRFLQGNNVNVTITEQGYQLGFTFTLGIINNQQTQYYPTLLLPSYLADIENTCLELSAKYLAMPIEVLIAAKQPIQYQRLQQLLHSIGLQVTFVTDEVMLEKNWQSGRFTLLMTEIACQPFIRFITDTDAKPSAKDTLVRGVFDLIKRTDSRKPPSAYEHWVIGEVTADSTENEIIAAMRPWLTLQKKAGEALEKVSVANTKNNTETPVIQRTSLARERSVSFNIERYIHHQGSAELAIFMLAEYTAENTVLVKQLSQAFINDDAIKVAVAAQSLLVNSKILAADYLVHLCQHWQKLLTNKVLDKHNKVQISLLKKTKKAVADINKYADDIV</sequence>
<gene>
    <name evidence="2" type="ORF">FCS21_07295</name>
</gene>
<evidence type="ECO:0000313" key="2">
    <source>
        <dbReference type="EMBL" id="TMM45621.1"/>
    </source>
</evidence>